<gene>
    <name evidence="1" type="ORF">GMJLKIPL_1377</name>
</gene>
<accession>A0ABQ4SAG5</accession>
<reference evidence="1" key="2">
    <citation type="submission" date="2021-08" db="EMBL/GenBank/DDBJ databases">
        <authorList>
            <person name="Tani A."/>
            <person name="Ola A."/>
            <person name="Ogura Y."/>
            <person name="Katsura K."/>
            <person name="Hayashi T."/>
        </authorList>
    </citation>
    <scope>NUCLEOTIDE SEQUENCE</scope>
    <source>
        <strain evidence="1">DSM 17168</strain>
    </source>
</reference>
<dbReference type="RefSeq" id="WP_238234347.1">
    <property type="nucleotide sequence ID" value="NZ_BPQQ01000016.1"/>
</dbReference>
<evidence type="ECO:0000313" key="2">
    <source>
        <dbReference type="Proteomes" id="UP001055153"/>
    </source>
</evidence>
<reference evidence="1" key="1">
    <citation type="journal article" date="2021" name="Front. Microbiol.">
        <title>Comprehensive Comparative Genomics and Phenotyping of Methylobacterium Species.</title>
        <authorList>
            <person name="Alessa O."/>
            <person name="Ogura Y."/>
            <person name="Fujitani Y."/>
            <person name="Takami H."/>
            <person name="Hayashi T."/>
            <person name="Sahin N."/>
            <person name="Tani A."/>
        </authorList>
    </citation>
    <scope>NUCLEOTIDE SEQUENCE</scope>
    <source>
        <strain evidence="1">DSM 17168</strain>
    </source>
</reference>
<keyword evidence="2" id="KW-1185">Reference proteome</keyword>
<organism evidence="1 2">
    <name type="scientific">Methylobacterium isbiliense</name>
    <dbReference type="NCBI Taxonomy" id="315478"/>
    <lineage>
        <taxon>Bacteria</taxon>
        <taxon>Pseudomonadati</taxon>
        <taxon>Pseudomonadota</taxon>
        <taxon>Alphaproteobacteria</taxon>
        <taxon>Hyphomicrobiales</taxon>
        <taxon>Methylobacteriaceae</taxon>
        <taxon>Methylobacterium</taxon>
    </lineage>
</organism>
<evidence type="ECO:0000313" key="1">
    <source>
        <dbReference type="EMBL" id="GJD99460.1"/>
    </source>
</evidence>
<dbReference type="Proteomes" id="UP001055153">
    <property type="component" value="Unassembled WGS sequence"/>
</dbReference>
<sequence length="76" mass="8203">MLCTIQSGPAAPRTTARDEAPWRDDLEALRTLLQDSRGAGPTRAQIAALIEDEAPGALPRRARERIAERLAAALRG</sequence>
<protein>
    <submittedName>
        <fullName evidence="1">Uncharacterized protein</fullName>
    </submittedName>
</protein>
<proteinExistence type="predicted"/>
<comment type="caution">
    <text evidence="1">The sequence shown here is derived from an EMBL/GenBank/DDBJ whole genome shotgun (WGS) entry which is preliminary data.</text>
</comment>
<name>A0ABQ4SAG5_9HYPH</name>
<dbReference type="EMBL" id="BPQQ01000016">
    <property type="protein sequence ID" value="GJD99460.1"/>
    <property type="molecule type" value="Genomic_DNA"/>
</dbReference>